<keyword evidence="2" id="KW-0812">Transmembrane</keyword>
<feature type="compositionally biased region" description="Polar residues" evidence="1">
    <location>
        <begin position="342"/>
        <end position="366"/>
    </location>
</feature>
<accession>A0A6A7BHH3</accession>
<feature type="region of interest" description="Disordered" evidence="1">
    <location>
        <begin position="334"/>
        <end position="381"/>
    </location>
</feature>
<proteinExistence type="predicted"/>
<feature type="transmembrane region" description="Helical" evidence="2">
    <location>
        <begin position="52"/>
        <end position="71"/>
    </location>
</feature>
<evidence type="ECO:0000313" key="4">
    <source>
        <dbReference type="Proteomes" id="UP000799423"/>
    </source>
</evidence>
<sequence>MRTTATTTSSNVDVVCAFPLSSNYGPGSRILYYLLVAACVAFRKVEWLRNACLAAALVLPAISALQALVLAASHSNGVVDLDLYGAFQFCAIGILAAPLTVRISRTYFYDPGRNIIFLWTILLLMGLISLCVEFYRVSPTDCRSDLNNSTRPFDAAHFPYGNVQCGMRCSEEAGPFSRMRGGAAANVNIVPVPRILTFNAAMLLAAGFCIPAILSLIFTWDKILEINWRKRAPAEQPDEVIEGANMTVRELKGINNVVRKFLGVIEVPLFGGVIITLIGVGEANFYSAQVQYDTEPMAAIGQWSPIAGTLLAALGSLYLLWASDDKNGFTEKSRLQYDESSPRLQSDNSRQQQSPNLLAVTHNNPGRHSGENALGIRSPSPTDIGLITTITHPESVNEHREHVSEARQNEELPTAGRQRVRRWFNAAGDYWANAAHEKLDVSDFNDPRAHRFPEIPGEIFRNPLLEQISRDYTQRREDRANSTYAASIISTPGLEQVNTPPPTVESPRPETSPSRKPKRRDTLEVPTPAHLHRRNGSQ</sequence>
<reference evidence="3" key="1">
    <citation type="submission" date="2020-01" db="EMBL/GenBank/DDBJ databases">
        <authorList>
            <consortium name="DOE Joint Genome Institute"/>
            <person name="Haridas S."/>
            <person name="Albert R."/>
            <person name="Binder M."/>
            <person name="Bloem J."/>
            <person name="Labutti K."/>
            <person name="Salamov A."/>
            <person name="Andreopoulos B."/>
            <person name="Baker S.E."/>
            <person name="Barry K."/>
            <person name="Bills G."/>
            <person name="Bluhm B.H."/>
            <person name="Cannon C."/>
            <person name="Castanera R."/>
            <person name="Culley D.E."/>
            <person name="Daum C."/>
            <person name="Ezra D."/>
            <person name="Gonzalez J.B."/>
            <person name="Henrissat B."/>
            <person name="Kuo A."/>
            <person name="Liang C."/>
            <person name="Lipzen A."/>
            <person name="Lutzoni F."/>
            <person name="Magnuson J."/>
            <person name="Mondo S."/>
            <person name="Nolan M."/>
            <person name="Ohm R."/>
            <person name="Pangilinan J."/>
            <person name="Park H.-J."/>
            <person name="Ramirez L."/>
            <person name="Alfaro M."/>
            <person name="Sun H."/>
            <person name="Tritt A."/>
            <person name="Yoshinaga Y."/>
            <person name="Zwiers L.-H."/>
            <person name="Turgeon B.G."/>
            <person name="Goodwin S.B."/>
            <person name="Spatafora J.W."/>
            <person name="Crous P.W."/>
            <person name="Grigoriev I.V."/>
        </authorList>
    </citation>
    <scope>NUCLEOTIDE SEQUENCE</scope>
    <source>
        <strain evidence="3">IPT5</strain>
    </source>
</reference>
<evidence type="ECO:0000256" key="1">
    <source>
        <dbReference type="SAM" id="MobiDB-lite"/>
    </source>
</evidence>
<keyword evidence="2" id="KW-1133">Transmembrane helix</keyword>
<protein>
    <submittedName>
        <fullName evidence="3">Uncharacterized protein</fullName>
    </submittedName>
</protein>
<dbReference type="EMBL" id="MU006295">
    <property type="protein sequence ID" value="KAF2853558.1"/>
    <property type="molecule type" value="Genomic_DNA"/>
</dbReference>
<name>A0A6A7BHH3_9PLEO</name>
<gene>
    <name evidence="3" type="ORF">T440DRAFT_389978</name>
</gene>
<feature type="transmembrane region" description="Helical" evidence="2">
    <location>
        <begin position="261"/>
        <end position="280"/>
    </location>
</feature>
<dbReference type="AlphaFoldDB" id="A0A6A7BHH3"/>
<keyword evidence="4" id="KW-1185">Reference proteome</keyword>
<feature type="transmembrane region" description="Helical" evidence="2">
    <location>
        <begin position="300"/>
        <end position="321"/>
    </location>
</feature>
<evidence type="ECO:0000313" key="3">
    <source>
        <dbReference type="EMBL" id="KAF2853558.1"/>
    </source>
</evidence>
<feature type="transmembrane region" description="Helical" evidence="2">
    <location>
        <begin position="115"/>
        <end position="135"/>
    </location>
</feature>
<dbReference type="Proteomes" id="UP000799423">
    <property type="component" value="Unassembled WGS sequence"/>
</dbReference>
<feature type="region of interest" description="Disordered" evidence="1">
    <location>
        <begin position="487"/>
        <end position="538"/>
    </location>
</feature>
<dbReference type="OrthoDB" id="3021074at2759"/>
<evidence type="ECO:0000256" key="2">
    <source>
        <dbReference type="SAM" id="Phobius"/>
    </source>
</evidence>
<organism evidence="3 4">
    <name type="scientific">Plenodomus tracheiphilus IPT5</name>
    <dbReference type="NCBI Taxonomy" id="1408161"/>
    <lineage>
        <taxon>Eukaryota</taxon>
        <taxon>Fungi</taxon>
        <taxon>Dikarya</taxon>
        <taxon>Ascomycota</taxon>
        <taxon>Pezizomycotina</taxon>
        <taxon>Dothideomycetes</taxon>
        <taxon>Pleosporomycetidae</taxon>
        <taxon>Pleosporales</taxon>
        <taxon>Pleosporineae</taxon>
        <taxon>Leptosphaeriaceae</taxon>
        <taxon>Plenodomus</taxon>
    </lineage>
</organism>
<feature type="transmembrane region" description="Helical" evidence="2">
    <location>
        <begin position="200"/>
        <end position="220"/>
    </location>
</feature>
<keyword evidence="2" id="KW-0472">Membrane</keyword>
<feature type="transmembrane region" description="Helical" evidence="2">
    <location>
        <begin position="83"/>
        <end position="103"/>
    </location>
</feature>